<dbReference type="PANTHER" id="PTHR46098">
    <property type="entry name" value="TRNA (CYTOSINE(38)-C(5))-METHYLTRANSFERASE"/>
    <property type="match status" value="1"/>
</dbReference>
<sequence>MLYNAAGSVDGLGRYHFVESTGSILQLAHELDQRLSRPNPTRPTPEEDNARALALLRTLHLRYFTENEVARLMGFPILEGNFSFPNTTSLKRRYRIVGNSINVKVVGKLIRYLLTSTPKEGQETL</sequence>
<reference evidence="7" key="1">
    <citation type="journal article" date="2020" name="Fungal Divers.">
        <title>Resolving the Mortierellaceae phylogeny through synthesis of multi-gene phylogenetics and phylogenomics.</title>
        <authorList>
            <person name="Vandepol N."/>
            <person name="Liber J."/>
            <person name="Desiro A."/>
            <person name="Na H."/>
            <person name="Kennedy M."/>
            <person name="Barry K."/>
            <person name="Grigoriev I.V."/>
            <person name="Miller A.N."/>
            <person name="O'Donnell K."/>
            <person name="Stajich J.E."/>
            <person name="Bonito G."/>
        </authorList>
    </citation>
    <scope>NUCLEOTIDE SEQUENCE</scope>
    <source>
        <strain evidence="7">CK1249</strain>
    </source>
</reference>
<dbReference type="PROSITE" id="PS00095">
    <property type="entry name" value="C5_MTASE_2"/>
    <property type="match status" value="1"/>
</dbReference>
<comment type="caution">
    <text evidence="7">The sequence shown here is derived from an EMBL/GenBank/DDBJ whole genome shotgun (WGS) entry which is preliminary data.</text>
</comment>
<evidence type="ECO:0000313" key="7">
    <source>
        <dbReference type="EMBL" id="KAF9951222.1"/>
    </source>
</evidence>
<evidence type="ECO:0000256" key="2">
    <source>
        <dbReference type="ARBA" id="ARBA00022679"/>
    </source>
</evidence>
<proteinExistence type="predicted"/>
<keyword evidence="2" id="KW-0808">Transferase</keyword>
<evidence type="ECO:0000256" key="4">
    <source>
        <dbReference type="ARBA" id="ARBA00039081"/>
    </source>
</evidence>
<dbReference type="InterPro" id="IPR001525">
    <property type="entry name" value="C5_MeTfrase"/>
</dbReference>
<evidence type="ECO:0000256" key="6">
    <source>
        <dbReference type="ARBA" id="ARBA00042810"/>
    </source>
</evidence>
<dbReference type="EC" id="2.1.1.204" evidence="4"/>
<dbReference type="Gene3D" id="3.90.120.10">
    <property type="entry name" value="DNA Methylase, subunit A, domain 2"/>
    <property type="match status" value="1"/>
</dbReference>
<dbReference type="AlphaFoldDB" id="A0A9P6IWN7"/>
<protein>
    <recommendedName>
        <fullName evidence="5">tRNA (cytosine(38)-C(5))-methyltransferase</fullName>
        <ecNumber evidence="4">2.1.1.204</ecNumber>
    </recommendedName>
    <alternativeName>
        <fullName evidence="6">DNA (cytosine-5)-methyltransferase-like protein 2</fullName>
    </alternativeName>
</protein>
<dbReference type="SUPFAM" id="SSF53335">
    <property type="entry name" value="S-adenosyl-L-methionine-dependent methyltransferases"/>
    <property type="match status" value="1"/>
</dbReference>
<evidence type="ECO:0000313" key="8">
    <source>
        <dbReference type="Proteomes" id="UP000738359"/>
    </source>
</evidence>
<gene>
    <name evidence="7" type="primary">MT2</name>
    <name evidence="7" type="ORF">BGZ70_001084</name>
</gene>
<dbReference type="InterPro" id="IPR029063">
    <property type="entry name" value="SAM-dependent_MTases_sf"/>
</dbReference>
<evidence type="ECO:0000256" key="5">
    <source>
        <dbReference type="ARBA" id="ARBA00039681"/>
    </source>
</evidence>
<evidence type="ECO:0000256" key="3">
    <source>
        <dbReference type="ARBA" id="ARBA00022691"/>
    </source>
</evidence>
<dbReference type="GO" id="GO:0005634">
    <property type="term" value="C:nucleus"/>
    <property type="evidence" value="ECO:0007669"/>
    <property type="project" value="TreeGrafter"/>
</dbReference>
<accession>A0A9P6IWN7</accession>
<dbReference type="InterPro" id="IPR050750">
    <property type="entry name" value="C5-MTase"/>
</dbReference>
<keyword evidence="1" id="KW-0489">Methyltransferase</keyword>
<name>A0A9P6IWN7_MORAP</name>
<keyword evidence="3" id="KW-0949">S-adenosyl-L-methionine</keyword>
<dbReference type="Proteomes" id="UP000738359">
    <property type="component" value="Unassembled WGS sequence"/>
</dbReference>
<dbReference type="EMBL" id="JAAAHY010001223">
    <property type="protein sequence ID" value="KAF9951222.1"/>
    <property type="molecule type" value="Genomic_DNA"/>
</dbReference>
<dbReference type="GO" id="GO:0008168">
    <property type="term" value="F:methyltransferase activity"/>
    <property type="evidence" value="ECO:0007669"/>
    <property type="project" value="UniProtKB-KW"/>
</dbReference>
<dbReference type="Pfam" id="PF00145">
    <property type="entry name" value="DNA_methylase"/>
    <property type="match status" value="1"/>
</dbReference>
<dbReference type="InterPro" id="IPR031303">
    <property type="entry name" value="C5_meth_CS"/>
</dbReference>
<dbReference type="OrthoDB" id="414133at2759"/>
<keyword evidence="8" id="KW-1185">Reference proteome</keyword>
<dbReference type="PANTHER" id="PTHR46098:SF1">
    <property type="entry name" value="TRNA (CYTOSINE(38)-C(5))-METHYLTRANSFERASE"/>
    <property type="match status" value="1"/>
</dbReference>
<organism evidence="7 8">
    <name type="scientific">Mortierella alpina</name>
    <name type="common">Oleaginous fungus</name>
    <name type="synonym">Mortierella renispora</name>
    <dbReference type="NCBI Taxonomy" id="64518"/>
    <lineage>
        <taxon>Eukaryota</taxon>
        <taxon>Fungi</taxon>
        <taxon>Fungi incertae sedis</taxon>
        <taxon>Mucoromycota</taxon>
        <taxon>Mortierellomycotina</taxon>
        <taxon>Mortierellomycetes</taxon>
        <taxon>Mortierellales</taxon>
        <taxon>Mortierellaceae</taxon>
        <taxon>Mortierella</taxon>
    </lineage>
</organism>
<evidence type="ECO:0000256" key="1">
    <source>
        <dbReference type="ARBA" id="ARBA00022603"/>
    </source>
</evidence>
<dbReference type="GO" id="GO:0032259">
    <property type="term" value="P:methylation"/>
    <property type="evidence" value="ECO:0007669"/>
    <property type="project" value="UniProtKB-KW"/>
</dbReference>